<feature type="domain" description="AB hydrolase-1" evidence="1">
    <location>
        <begin position="20"/>
        <end position="255"/>
    </location>
</feature>
<evidence type="ECO:0000313" key="2">
    <source>
        <dbReference type="EMBL" id="SDS55145.1"/>
    </source>
</evidence>
<dbReference type="PANTHER" id="PTHR43798:SF24">
    <property type="entry name" value="CIS-3-ALKYL-4-ALKYLOXETAN-2-ONE DECARBOXYLASE"/>
    <property type="match status" value="1"/>
</dbReference>
<evidence type="ECO:0000313" key="3">
    <source>
        <dbReference type="Proteomes" id="UP000243413"/>
    </source>
</evidence>
<dbReference type="OrthoDB" id="2086224at2"/>
<dbReference type="Pfam" id="PF00561">
    <property type="entry name" value="Abhydrolase_1"/>
    <property type="match status" value="1"/>
</dbReference>
<dbReference type="SUPFAM" id="SSF53474">
    <property type="entry name" value="alpha/beta-Hydrolases"/>
    <property type="match status" value="1"/>
</dbReference>
<dbReference type="InterPro" id="IPR050266">
    <property type="entry name" value="AB_hydrolase_sf"/>
</dbReference>
<reference evidence="3" key="1">
    <citation type="submission" date="2016-10" db="EMBL/GenBank/DDBJ databases">
        <authorList>
            <person name="Varghese N."/>
            <person name="Submissions S."/>
        </authorList>
    </citation>
    <scope>NUCLEOTIDE SEQUENCE [LARGE SCALE GENOMIC DNA]</scope>
    <source>
        <strain evidence="3">JCM 14963</strain>
    </source>
</reference>
<protein>
    <submittedName>
        <fullName evidence="2">Haloalkane dehalogenase</fullName>
    </submittedName>
</protein>
<evidence type="ECO:0000259" key="1">
    <source>
        <dbReference type="Pfam" id="PF00561"/>
    </source>
</evidence>
<dbReference type="GO" id="GO:0016020">
    <property type="term" value="C:membrane"/>
    <property type="evidence" value="ECO:0007669"/>
    <property type="project" value="TreeGrafter"/>
</dbReference>
<dbReference type="STRING" id="472181.SAMN05216271_2171"/>
<proteinExistence type="predicted"/>
<name>A0A1H1T4K2_9GAMM</name>
<organism evidence="2 3">
    <name type="scientific">Halopseudomonas sabulinigri</name>
    <dbReference type="NCBI Taxonomy" id="472181"/>
    <lineage>
        <taxon>Bacteria</taxon>
        <taxon>Pseudomonadati</taxon>
        <taxon>Pseudomonadota</taxon>
        <taxon>Gammaproteobacteria</taxon>
        <taxon>Pseudomonadales</taxon>
        <taxon>Pseudomonadaceae</taxon>
        <taxon>Halopseudomonas</taxon>
    </lineage>
</organism>
<dbReference type="Proteomes" id="UP000243413">
    <property type="component" value="Chromosome I"/>
</dbReference>
<accession>A0A1H1T4K2</accession>
<dbReference type="InterPro" id="IPR029058">
    <property type="entry name" value="AB_hydrolase_fold"/>
</dbReference>
<gene>
    <name evidence="2" type="ORF">SAMN05216271_2171</name>
</gene>
<dbReference type="PRINTS" id="PR00111">
    <property type="entry name" value="ABHYDROLASE"/>
</dbReference>
<dbReference type="AlphaFoldDB" id="A0A1H1T4K2"/>
<sequence length="276" mass="30618">MKVQANGVTNEVYVRGAGQPVLMLHGNPDSHVMWLPLIAKLRGNYRLIVPDLPGFGASKTRADHAEVTLQGMADWVGHLLDAMQVDRPVDLLLHDFGGVYGLAFATTYPERVRRLVITNTVFQQDYRWHFWGRVWRKPRLGELAMSLMGIPGIGKLMFSASLRAGGPGLSKQQIAEAYRHFTAAVRQQVLRLYRATDPANFAGWETRMLAVTAEHPTLVLWGQRDPFIAARYAERFGAAKVERFSDVGHWVVVEAADRVAPLIDAHLLAGSATVAA</sequence>
<dbReference type="InterPro" id="IPR000073">
    <property type="entry name" value="AB_hydrolase_1"/>
</dbReference>
<dbReference type="Gene3D" id="3.40.50.1820">
    <property type="entry name" value="alpha/beta hydrolase"/>
    <property type="match status" value="1"/>
</dbReference>
<dbReference type="PANTHER" id="PTHR43798">
    <property type="entry name" value="MONOACYLGLYCEROL LIPASE"/>
    <property type="match status" value="1"/>
</dbReference>
<dbReference type="EMBL" id="LT629763">
    <property type="protein sequence ID" value="SDS55145.1"/>
    <property type="molecule type" value="Genomic_DNA"/>
</dbReference>
<dbReference type="RefSeq" id="WP_092286523.1">
    <property type="nucleotide sequence ID" value="NZ_LT629763.1"/>
</dbReference>